<gene>
    <name evidence="2" type="ORF">NE237_023058</name>
</gene>
<dbReference type="PANTHER" id="PTHR31111">
    <property type="entry name" value="BNAA05G37150D PROTEIN-RELATED"/>
    <property type="match status" value="1"/>
</dbReference>
<dbReference type="InterPro" id="IPR017451">
    <property type="entry name" value="F-box-assoc_interact_dom"/>
</dbReference>
<dbReference type="Pfam" id="PF08268">
    <property type="entry name" value="FBA_3"/>
    <property type="match status" value="1"/>
</dbReference>
<dbReference type="NCBIfam" id="TIGR01640">
    <property type="entry name" value="F_box_assoc_1"/>
    <property type="match status" value="1"/>
</dbReference>
<protein>
    <recommendedName>
        <fullName evidence="1">F-box associated beta-propeller type 3 domain-containing protein</fullName>
    </recommendedName>
</protein>
<dbReference type="InterPro" id="IPR013187">
    <property type="entry name" value="F-box-assoc_dom_typ3"/>
</dbReference>
<dbReference type="Proteomes" id="UP001141806">
    <property type="component" value="Unassembled WGS sequence"/>
</dbReference>
<keyword evidence="3" id="KW-1185">Reference proteome</keyword>
<feature type="domain" description="F-box associated beta-propeller type 3" evidence="1">
    <location>
        <begin position="10"/>
        <end position="203"/>
    </location>
</feature>
<reference evidence="2" key="1">
    <citation type="journal article" date="2023" name="Plant J.">
        <title>The genome of the king protea, Protea cynaroides.</title>
        <authorList>
            <person name="Chang J."/>
            <person name="Duong T.A."/>
            <person name="Schoeman C."/>
            <person name="Ma X."/>
            <person name="Roodt D."/>
            <person name="Barker N."/>
            <person name="Li Z."/>
            <person name="Van de Peer Y."/>
            <person name="Mizrachi E."/>
        </authorList>
    </citation>
    <scope>NUCLEOTIDE SEQUENCE</scope>
    <source>
        <tissue evidence="2">Young leaves</tissue>
    </source>
</reference>
<evidence type="ECO:0000259" key="1">
    <source>
        <dbReference type="Pfam" id="PF08268"/>
    </source>
</evidence>
<evidence type="ECO:0000313" key="2">
    <source>
        <dbReference type="EMBL" id="KAJ4963119.1"/>
    </source>
</evidence>
<sequence length="236" mass="27120">MMVIKVMTDMLLAFIPSTGKYKVLYYFPGNANGCMILTLGSNTWNQIDQPSDSANLTFLIDHCHLSINGIVHWKIIFFNMNGTSFILSTDANSEKFHLTNLPEKIPSTYSRPKNNPLASHLVETGGNLAFFSLTGGSERCPELMYIWILEDLYNGIWRRHQKIDLFLLRQTKLIREVMRPVTSLQGGRVIFSEFRDTCIRFIVVNIKSIEYSYLSFSFMNVMKNVRNGRSMPHVMT</sequence>
<name>A0A9Q0HC76_9MAGN</name>
<dbReference type="AlphaFoldDB" id="A0A9Q0HC76"/>
<evidence type="ECO:0000313" key="3">
    <source>
        <dbReference type="Proteomes" id="UP001141806"/>
    </source>
</evidence>
<dbReference type="EMBL" id="JAMYWD010000008">
    <property type="protein sequence ID" value="KAJ4963119.1"/>
    <property type="molecule type" value="Genomic_DNA"/>
</dbReference>
<comment type="caution">
    <text evidence="2">The sequence shown here is derived from an EMBL/GenBank/DDBJ whole genome shotgun (WGS) entry which is preliminary data.</text>
</comment>
<accession>A0A9Q0HC76</accession>
<organism evidence="2 3">
    <name type="scientific">Protea cynaroides</name>
    <dbReference type="NCBI Taxonomy" id="273540"/>
    <lineage>
        <taxon>Eukaryota</taxon>
        <taxon>Viridiplantae</taxon>
        <taxon>Streptophyta</taxon>
        <taxon>Embryophyta</taxon>
        <taxon>Tracheophyta</taxon>
        <taxon>Spermatophyta</taxon>
        <taxon>Magnoliopsida</taxon>
        <taxon>Proteales</taxon>
        <taxon>Proteaceae</taxon>
        <taxon>Protea</taxon>
    </lineage>
</organism>
<dbReference type="PANTHER" id="PTHR31111:SF138">
    <property type="entry name" value="F-BOX ASSOCIATED DOMAIN-CONTAINING PROTEIN"/>
    <property type="match status" value="1"/>
</dbReference>
<proteinExistence type="predicted"/>